<dbReference type="InterPro" id="IPR013538">
    <property type="entry name" value="ASHA1/2-like_C"/>
</dbReference>
<dbReference type="AlphaFoldDB" id="A0A919XF31"/>
<dbReference type="RefSeq" id="WP_160038308.1">
    <property type="nucleotide sequence ID" value="NZ_BORQ01000001.1"/>
</dbReference>
<feature type="domain" description="Activator of Hsp90 ATPase homologue 1/2-like C-terminal" evidence="2">
    <location>
        <begin position="14"/>
        <end position="148"/>
    </location>
</feature>
<proteinExistence type="inferred from homology"/>
<evidence type="ECO:0000259" key="2">
    <source>
        <dbReference type="Pfam" id="PF08327"/>
    </source>
</evidence>
<dbReference type="Gene3D" id="3.30.530.20">
    <property type="match status" value="1"/>
</dbReference>
<dbReference type="Pfam" id="PF08327">
    <property type="entry name" value="AHSA1"/>
    <property type="match status" value="1"/>
</dbReference>
<gene>
    <name evidence="3" type="ORF">J2TS6_04240</name>
</gene>
<protein>
    <recommendedName>
        <fullName evidence="2">Activator of Hsp90 ATPase homologue 1/2-like C-terminal domain-containing protein</fullName>
    </recommendedName>
</protein>
<dbReference type="SUPFAM" id="SSF55961">
    <property type="entry name" value="Bet v1-like"/>
    <property type="match status" value="1"/>
</dbReference>
<dbReference type="CDD" id="cd07814">
    <property type="entry name" value="SRPBCC_CalC_Aha1-like"/>
    <property type="match status" value="1"/>
</dbReference>
<dbReference type="Proteomes" id="UP000679779">
    <property type="component" value="Unassembled WGS sequence"/>
</dbReference>
<evidence type="ECO:0000313" key="3">
    <source>
        <dbReference type="EMBL" id="GIO29283.1"/>
    </source>
</evidence>
<dbReference type="EMBL" id="BORQ01000001">
    <property type="protein sequence ID" value="GIO29283.1"/>
    <property type="molecule type" value="Genomic_DNA"/>
</dbReference>
<accession>A0A919XF31</accession>
<dbReference type="InterPro" id="IPR023393">
    <property type="entry name" value="START-like_dom_sf"/>
</dbReference>
<reference evidence="3" key="1">
    <citation type="submission" date="2021-03" db="EMBL/GenBank/DDBJ databases">
        <title>Antimicrobial resistance genes in bacteria isolated from Japanese honey, and their potential for conferring macrolide and lincosamide resistance in the American foulbrood pathogen Paenibacillus larvae.</title>
        <authorList>
            <person name="Okamoto M."/>
            <person name="Kumagai M."/>
            <person name="Kanamori H."/>
            <person name="Takamatsu D."/>
        </authorList>
    </citation>
    <scope>NUCLEOTIDE SEQUENCE</scope>
    <source>
        <strain evidence="3">J2TS6</strain>
    </source>
</reference>
<name>A0A919XF31_9BACL</name>
<comment type="caution">
    <text evidence="3">The sequence shown here is derived from an EMBL/GenBank/DDBJ whole genome shotgun (WGS) entry which is preliminary data.</text>
</comment>
<keyword evidence="4" id="KW-1185">Reference proteome</keyword>
<evidence type="ECO:0000313" key="4">
    <source>
        <dbReference type="Proteomes" id="UP000679779"/>
    </source>
</evidence>
<evidence type="ECO:0000256" key="1">
    <source>
        <dbReference type="ARBA" id="ARBA00006817"/>
    </source>
</evidence>
<comment type="similarity">
    <text evidence="1">Belongs to the AHA1 family.</text>
</comment>
<organism evidence="3 4">
    <name type="scientific">Paenibacillus albilobatus</name>
    <dbReference type="NCBI Taxonomy" id="2716884"/>
    <lineage>
        <taxon>Bacteria</taxon>
        <taxon>Bacillati</taxon>
        <taxon>Bacillota</taxon>
        <taxon>Bacilli</taxon>
        <taxon>Bacillales</taxon>
        <taxon>Paenibacillaceae</taxon>
        <taxon>Paenibacillus</taxon>
    </lineage>
</organism>
<sequence>MGLATIRQELHIEASKEIVWKAWTDPSWVEVWFAPSAFIEPFEGGRYELYFDPANKERMSTKECKILTLEEPRKLVFEWKGPDPFANIMNMPGALTAVEVLLEPAARDSTLVKLCHSGWGEEPEWQQAKAWHVEAWKQVLGSLKTAVESGQGDLCCI</sequence>